<dbReference type="Proteomes" id="UP000264541">
    <property type="component" value="Unassembled WGS sequence"/>
</dbReference>
<evidence type="ECO:0000313" key="1">
    <source>
        <dbReference type="EMBL" id="RFU68009.1"/>
    </source>
</evidence>
<gene>
    <name evidence="1" type="ORF">D0469_13010</name>
</gene>
<protein>
    <submittedName>
        <fullName evidence="1">Uncharacterized protein</fullName>
    </submittedName>
</protein>
<dbReference type="AlphaFoldDB" id="A0A372LMQ0"/>
<name>A0A372LMQ0_9BACI</name>
<accession>A0A372LMQ0</accession>
<sequence length="65" mass="7392">MDLFYYVKKIALFLLRKKKLLGAGARDRHSTLVIHNSYLTISKTERAELPLDNSTGVQPLVSRFG</sequence>
<reference evidence="1 2" key="1">
    <citation type="submission" date="2018-08" db="EMBL/GenBank/DDBJ databases">
        <title>Bacillus chawlae sp. nov., Bacillus glennii sp. nov., and Bacillus saganii sp. nov. Isolated from the Vehicle Assembly Building at Kennedy Space Center where the Viking Spacecraft were Assembled.</title>
        <authorList>
            <person name="Seuylemezian A."/>
            <person name="Vaishampayan P."/>
        </authorList>
    </citation>
    <scope>NUCLEOTIDE SEQUENCE [LARGE SCALE GENOMIC DNA]</scope>
    <source>
        <strain evidence="1 2">V47-23a</strain>
    </source>
</reference>
<comment type="caution">
    <text evidence="1">The sequence shown here is derived from an EMBL/GenBank/DDBJ whole genome shotgun (WGS) entry which is preliminary data.</text>
</comment>
<dbReference type="EMBL" id="QVTE01000036">
    <property type="protein sequence ID" value="RFU68009.1"/>
    <property type="molecule type" value="Genomic_DNA"/>
</dbReference>
<proteinExistence type="predicted"/>
<keyword evidence="2" id="KW-1185">Reference proteome</keyword>
<organism evidence="1 2">
    <name type="scientific">Peribacillus saganii</name>
    <dbReference type="NCBI Taxonomy" id="2303992"/>
    <lineage>
        <taxon>Bacteria</taxon>
        <taxon>Bacillati</taxon>
        <taxon>Bacillota</taxon>
        <taxon>Bacilli</taxon>
        <taxon>Bacillales</taxon>
        <taxon>Bacillaceae</taxon>
        <taxon>Peribacillus</taxon>
    </lineage>
</organism>
<evidence type="ECO:0000313" key="2">
    <source>
        <dbReference type="Proteomes" id="UP000264541"/>
    </source>
</evidence>